<dbReference type="InterPro" id="IPR036942">
    <property type="entry name" value="Beta-barrel_TonB_sf"/>
</dbReference>
<evidence type="ECO:0000259" key="14">
    <source>
        <dbReference type="Pfam" id="PF07715"/>
    </source>
</evidence>
<dbReference type="Gene3D" id="2.40.170.20">
    <property type="entry name" value="TonB-dependent receptor, beta-barrel domain"/>
    <property type="match status" value="1"/>
</dbReference>
<comment type="similarity">
    <text evidence="2 10 11">Belongs to the TonB-dependent receptor family.</text>
</comment>
<evidence type="ECO:0000256" key="12">
    <source>
        <dbReference type="SAM" id="SignalP"/>
    </source>
</evidence>
<keyword evidence="8 15" id="KW-0675">Receptor</keyword>
<organism evidence="15 16">
    <name type="scientific">Zemynaea arenosa</name>
    <dbReference type="NCBI Taxonomy" id="2561931"/>
    <lineage>
        <taxon>Bacteria</taxon>
        <taxon>Pseudomonadati</taxon>
        <taxon>Pseudomonadota</taxon>
        <taxon>Betaproteobacteria</taxon>
        <taxon>Burkholderiales</taxon>
        <taxon>Oxalobacteraceae</taxon>
        <taxon>Telluria group</taxon>
        <taxon>Zemynaea</taxon>
    </lineage>
</organism>
<dbReference type="InterPro" id="IPR037066">
    <property type="entry name" value="Plug_dom_sf"/>
</dbReference>
<dbReference type="InterPro" id="IPR010104">
    <property type="entry name" value="TonB_rcpt_bac"/>
</dbReference>
<evidence type="ECO:0000256" key="2">
    <source>
        <dbReference type="ARBA" id="ARBA00009810"/>
    </source>
</evidence>
<dbReference type="PROSITE" id="PS52016">
    <property type="entry name" value="TONB_DEPENDENT_REC_3"/>
    <property type="match status" value="1"/>
</dbReference>
<proteinExistence type="inferred from homology"/>
<gene>
    <name evidence="15" type="ORF">E4L96_11995</name>
</gene>
<keyword evidence="3 10" id="KW-0813">Transport</keyword>
<comment type="subcellular location">
    <subcellularLocation>
        <location evidence="1 10">Cell outer membrane</location>
        <topology evidence="1 10">Multi-pass membrane protein</topology>
    </subcellularLocation>
</comment>
<evidence type="ECO:0000313" key="16">
    <source>
        <dbReference type="Proteomes" id="UP000298438"/>
    </source>
</evidence>
<dbReference type="Pfam" id="PF00593">
    <property type="entry name" value="TonB_dep_Rec_b-barrel"/>
    <property type="match status" value="1"/>
</dbReference>
<evidence type="ECO:0000256" key="10">
    <source>
        <dbReference type="PROSITE-ProRule" id="PRU01360"/>
    </source>
</evidence>
<feature type="domain" description="TonB-dependent receptor-like beta-barrel" evidence="13">
    <location>
        <begin position="419"/>
        <end position="914"/>
    </location>
</feature>
<evidence type="ECO:0000256" key="9">
    <source>
        <dbReference type="ARBA" id="ARBA00023237"/>
    </source>
</evidence>
<evidence type="ECO:0000256" key="3">
    <source>
        <dbReference type="ARBA" id="ARBA00022448"/>
    </source>
</evidence>
<reference evidence="15 16" key="1">
    <citation type="submission" date="2019-03" db="EMBL/GenBank/DDBJ databases">
        <title>Draft Genome Sequence of Massilia arenosa sp. nov., a Novel Massilia Species Isolated from a Sandy-loam Maize Soil.</title>
        <authorList>
            <person name="Raths R."/>
            <person name="Peta V."/>
            <person name="Bucking H."/>
        </authorList>
    </citation>
    <scope>NUCLEOTIDE SEQUENCE [LARGE SCALE GENOMIC DNA]</scope>
    <source>
        <strain evidence="15 16">MC02</strain>
    </source>
</reference>
<evidence type="ECO:0000256" key="7">
    <source>
        <dbReference type="ARBA" id="ARBA00023136"/>
    </source>
</evidence>
<accession>A0A4Y9SEE1</accession>
<protein>
    <submittedName>
        <fullName evidence="15">TonB-dependent receptor</fullName>
    </submittedName>
</protein>
<keyword evidence="9 10" id="KW-0998">Cell outer membrane</keyword>
<dbReference type="RefSeq" id="WP_135207460.1">
    <property type="nucleotide sequence ID" value="NZ_SPVF01000148.1"/>
</dbReference>
<keyword evidence="7 10" id="KW-0472">Membrane</keyword>
<keyword evidence="5 10" id="KW-0812">Transmembrane</keyword>
<evidence type="ECO:0000256" key="6">
    <source>
        <dbReference type="ARBA" id="ARBA00023077"/>
    </source>
</evidence>
<dbReference type="Pfam" id="PF07715">
    <property type="entry name" value="Plug"/>
    <property type="match status" value="1"/>
</dbReference>
<sequence>MKNHAPKNRRFALHPVATACALMLSGLALGAHAQTTQEPEIKPGGQAPAQPDIAQVTVSGIRTGIEAAISIKKNATSIVEAISAEDIGKLPDTSVAESVSRLPGVTTQRNKTNGKATDVSVRGLSPSFNGSLLNGREQASTSDARSPEFDLFPSELTGSVVIYKTPDASLMGQGLASTIDLRTLRPLDFGKRVIAASARKERIGYDSGSDLGEGHRTTLTYVDQFADRTFGLSLGLTSFEQDNGGELKFDSWGGFMVDKQYQGQTVKVPGGFLAETSRRKNDRDAISLGLQFRPSQTFKTMVDVFYSRGSEATKKTGIEGAVGGSTGIYDPDGELSNATVANGIATSGTLSNYKADVRNHMFSNKDRLFSIGVNSELRVNEWRIEGDLSHSRGVKNMSNYETTAGQPGNVPASQLGSISYTNFDGVHFDQVKYTPSLNYSDRKVAVLTDVDGWGGGPNTPQAGYVSLPNIEDQVDSVRLAGHRELEWGPVTNLHFGGNFTKRDKSRSGDEGRLSIINGDGFASVAVPGTDVAMAGGTGIPVVSFDPTGTLGTIYNLNRWVDATVLSRAWSVSEKVSTLYAMADLDSKLFSIPYTGNIGLQVVHTKQSASGNQVDLARCTGITVDTCPYSVRTGGTSYTDVLPSVNLAFDLGREQYLRFGAGKQISRANLDNLKASMDFGLQSATATAPALTGYAGNPELKPYSARSVDLSYEKYFGKRAYVSAAVFYKKLDNYVINAPREFDFTPYTSANTPLPQTGPYKDSAIGFLTKPENGQGGNMHGYELAVNIPFSLVTPWLDGFGVQANYSYTDSAVKLPTSAFVTKNNAPVFNGAVSEIGLPGLSKNVSSMRLYYENHGIQLAAAAYRRSNFIGQILDYRSDSQFTFIKGETIVDLQAAYEFQQGWMKGLTVLLQAHNWTNQPFREYTKDPDIITNEVKYGRTYSFGLNYKF</sequence>
<keyword evidence="4 10" id="KW-1134">Transmembrane beta strand</keyword>
<keyword evidence="6 11" id="KW-0798">TonB box</keyword>
<dbReference type="PANTHER" id="PTHR40980:SF3">
    <property type="entry name" value="TONB-DEPENDENT RECEPTOR-LIKE BETA-BARREL DOMAIN-CONTAINING PROTEIN"/>
    <property type="match status" value="1"/>
</dbReference>
<feature type="domain" description="TonB-dependent receptor plug" evidence="14">
    <location>
        <begin position="72"/>
        <end position="174"/>
    </location>
</feature>
<dbReference type="Gene3D" id="2.170.130.10">
    <property type="entry name" value="TonB-dependent receptor, plug domain"/>
    <property type="match status" value="1"/>
</dbReference>
<dbReference type="EMBL" id="SPVF01000148">
    <property type="protein sequence ID" value="TFW19347.1"/>
    <property type="molecule type" value="Genomic_DNA"/>
</dbReference>
<comment type="caution">
    <text evidence="15">The sequence shown here is derived from an EMBL/GenBank/DDBJ whole genome shotgun (WGS) entry which is preliminary data.</text>
</comment>
<evidence type="ECO:0000313" key="15">
    <source>
        <dbReference type="EMBL" id="TFW19347.1"/>
    </source>
</evidence>
<dbReference type="OrthoDB" id="8727862at2"/>
<feature type="signal peptide" evidence="12">
    <location>
        <begin position="1"/>
        <end position="33"/>
    </location>
</feature>
<evidence type="ECO:0000256" key="4">
    <source>
        <dbReference type="ARBA" id="ARBA00022452"/>
    </source>
</evidence>
<evidence type="ECO:0000256" key="11">
    <source>
        <dbReference type="RuleBase" id="RU003357"/>
    </source>
</evidence>
<dbReference type="InterPro" id="IPR000531">
    <property type="entry name" value="Beta-barrel_TonB"/>
</dbReference>
<dbReference type="Proteomes" id="UP000298438">
    <property type="component" value="Unassembled WGS sequence"/>
</dbReference>
<name>A0A4Y9SEE1_9BURK</name>
<keyword evidence="16" id="KW-1185">Reference proteome</keyword>
<dbReference type="AlphaFoldDB" id="A0A4Y9SEE1"/>
<dbReference type="NCBIfam" id="TIGR01782">
    <property type="entry name" value="TonB-Xanth-Caul"/>
    <property type="match status" value="1"/>
</dbReference>
<feature type="chain" id="PRO_5021372739" evidence="12">
    <location>
        <begin position="34"/>
        <end position="948"/>
    </location>
</feature>
<dbReference type="GO" id="GO:0009279">
    <property type="term" value="C:cell outer membrane"/>
    <property type="evidence" value="ECO:0007669"/>
    <property type="project" value="UniProtKB-SubCell"/>
</dbReference>
<evidence type="ECO:0000256" key="8">
    <source>
        <dbReference type="ARBA" id="ARBA00023170"/>
    </source>
</evidence>
<dbReference type="InterPro" id="IPR039426">
    <property type="entry name" value="TonB-dep_rcpt-like"/>
</dbReference>
<dbReference type="PANTHER" id="PTHR40980">
    <property type="entry name" value="PLUG DOMAIN-CONTAINING PROTEIN"/>
    <property type="match status" value="1"/>
</dbReference>
<evidence type="ECO:0000259" key="13">
    <source>
        <dbReference type="Pfam" id="PF00593"/>
    </source>
</evidence>
<keyword evidence="12" id="KW-0732">Signal</keyword>
<evidence type="ECO:0000256" key="1">
    <source>
        <dbReference type="ARBA" id="ARBA00004571"/>
    </source>
</evidence>
<dbReference type="CDD" id="cd01347">
    <property type="entry name" value="ligand_gated_channel"/>
    <property type="match status" value="1"/>
</dbReference>
<dbReference type="SUPFAM" id="SSF56935">
    <property type="entry name" value="Porins"/>
    <property type="match status" value="1"/>
</dbReference>
<dbReference type="InterPro" id="IPR012910">
    <property type="entry name" value="Plug_dom"/>
</dbReference>
<evidence type="ECO:0000256" key="5">
    <source>
        <dbReference type="ARBA" id="ARBA00022692"/>
    </source>
</evidence>